<accession>A0A327KZG9</accession>
<dbReference type="Proteomes" id="UP000249130">
    <property type="component" value="Unassembled WGS sequence"/>
</dbReference>
<dbReference type="FunFam" id="1.10.10.10:FF:000001">
    <property type="entry name" value="LysR family transcriptional regulator"/>
    <property type="match status" value="1"/>
</dbReference>
<dbReference type="GO" id="GO:0006351">
    <property type="term" value="P:DNA-templated transcription"/>
    <property type="evidence" value="ECO:0007669"/>
    <property type="project" value="TreeGrafter"/>
</dbReference>
<dbReference type="Pfam" id="PF03466">
    <property type="entry name" value="LysR_substrate"/>
    <property type="match status" value="1"/>
</dbReference>
<sequence>MLDRVTGMQVFARVAALGSLSAAGRALGMSQTMATKHLAALESRLGTRLLHRTTRRLTLTEAGRRYLESVERILAELEEADAAASIETVEVRGTLRLNAPFSFGIREIAPLLPEFSRRHPDLTVDLGLNDRVVDLIEEGWDMVVRIGRMQSSTMVARRLAPSRVIVCAAPSYLERRGTPATIADLGRHDCLGYTLSQRVGAGRWAFGRDGRHVVEVKGSLKANNGDALVVAAVGGQGIVYMPSFLVGREIRAGLLVPLTLDEEPFVMDGVFAAYPADRRPPAKVRACIDHLARQFAPVPPWEREPANADAVAGQGPDHDRRVATRDP</sequence>
<dbReference type="AlphaFoldDB" id="A0A327KZG9"/>
<organism evidence="7 8">
    <name type="scientific">Rhodoplanes roseus</name>
    <dbReference type="NCBI Taxonomy" id="29409"/>
    <lineage>
        <taxon>Bacteria</taxon>
        <taxon>Pseudomonadati</taxon>
        <taxon>Pseudomonadota</taxon>
        <taxon>Alphaproteobacteria</taxon>
        <taxon>Hyphomicrobiales</taxon>
        <taxon>Nitrobacteraceae</taxon>
        <taxon>Rhodoplanes</taxon>
    </lineage>
</organism>
<dbReference type="GO" id="GO:0043565">
    <property type="term" value="F:sequence-specific DNA binding"/>
    <property type="evidence" value="ECO:0007669"/>
    <property type="project" value="TreeGrafter"/>
</dbReference>
<feature type="compositionally biased region" description="Basic and acidic residues" evidence="5">
    <location>
        <begin position="316"/>
        <end position="327"/>
    </location>
</feature>
<feature type="region of interest" description="Disordered" evidence="5">
    <location>
        <begin position="300"/>
        <end position="327"/>
    </location>
</feature>
<dbReference type="GO" id="GO:0003700">
    <property type="term" value="F:DNA-binding transcription factor activity"/>
    <property type="evidence" value="ECO:0007669"/>
    <property type="project" value="InterPro"/>
</dbReference>
<keyword evidence="3" id="KW-0238">DNA-binding</keyword>
<dbReference type="InterPro" id="IPR036388">
    <property type="entry name" value="WH-like_DNA-bd_sf"/>
</dbReference>
<dbReference type="Gene3D" id="1.10.10.10">
    <property type="entry name" value="Winged helix-like DNA-binding domain superfamily/Winged helix DNA-binding domain"/>
    <property type="match status" value="1"/>
</dbReference>
<evidence type="ECO:0000256" key="1">
    <source>
        <dbReference type="ARBA" id="ARBA00009437"/>
    </source>
</evidence>
<keyword evidence="2" id="KW-0805">Transcription regulation</keyword>
<name>A0A327KZG9_9BRAD</name>
<dbReference type="PROSITE" id="PS50931">
    <property type="entry name" value="HTH_LYSR"/>
    <property type="match status" value="1"/>
</dbReference>
<protein>
    <submittedName>
        <fullName evidence="7">LysR family transcriptional regulator</fullName>
    </submittedName>
</protein>
<evidence type="ECO:0000259" key="6">
    <source>
        <dbReference type="PROSITE" id="PS50931"/>
    </source>
</evidence>
<comment type="caution">
    <text evidence="7">The sequence shown here is derived from an EMBL/GenBank/DDBJ whole genome shotgun (WGS) entry which is preliminary data.</text>
</comment>
<dbReference type="OrthoDB" id="9786526at2"/>
<keyword evidence="8" id="KW-1185">Reference proteome</keyword>
<dbReference type="InterPro" id="IPR036390">
    <property type="entry name" value="WH_DNA-bd_sf"/>
</dbReference>
<dbReference type="EMBL" id="NPEX01000079">
    <property type="protein sequence ID" value="RAI43631.1"/>
    <property type="molecule type" value="Genomic_DNA"/>
</dbReference>
<dbReference type="Pfam" id="PF00126">
    <property type="entry name" value="HTH_1"/>
    <property type="match status" value="1"/>
</dbReference>
<comment type="similarity">
    <text evidence="1">Belongs to the LysR transcriptional regulatory family.</text>
</comment>
<dbReference type="Gene3D" id="3.40.190.290">
    <property type="match status" value="1"/>
</dbReference>
<dbReference type="PANTHER" id="PTHR30537">
    <property type="entry name" value="HTH-TYPE TRANSCRIPTIONAL REGULATOR"/>
    <property type="match status" value="1"/>
</dbReference>
<evidence type="ECO:0000256" key="2">
    <source>
        <dbReference type="ARBA" id="ARBA00023015"/>
    </source>
</evidence>
<keyword evidence="4" id="KW-0804">Transcription</keyword>
<evidence type="ECO:0000256" key="3">
    <source>
        <dbReference type="ARBA" id="ARBA00023125"/>
    </source>
</evidence>
<evidence type="ECO:0000313" key="8">
    <source>
        <dbReference type="Proteomes" id="UP000249130"/>
    </source>
</evidence>
<dbReference type="CDD" id="cd08422">
    <property type="entry name" value="PBP2_CrgA_like"/>
    <property type="match status" value="1"/>
</dbReference>
<reference evidence="7 8" key="1">
    <citation type="submission" date="2017-07" db="EMBL/GenBank/DDBJ databases">
        <title>Draft Genome Sequences of Select Purple Nonsulfur Bacteria.</title>
        <authorList>
            <person name="Lasarre B."/>
            <person name="Mckinlay J.B."/>
        </authorList>
    </citation>
    <scope>NUCLEOTIDE SEQUENCE [LARGE SCALE GENOMIC DNA]</scope>
    <source>
        <strain evidence="7 8">DSM 5909</strain>
    </source>
</reference>
<dbReference type="InterPro" id="IPR005119">
    <property type="entry name" value="LysR_subst-bd"/>
</dbReference>
<dbReference type="InterPro" id="IPR000847">
    <property type="entry name" value="LysR_HTH_N"/>
</dbReference>
<dbReference type="PANTHER" id="PTHR30537:SF5">
    <property type="entry name" value="HTH-TYPE TRANSCRIPTIONAL ACTIVATOR TTDR-RELATED"/>
    <property type="match status" value="1"/>
</dbReference>
<evidence type="ECO:0000256" key="5">
    <source>
        <dbReference type="SAM" id="MobiDB-lite"/>
    </source>
</evidence>
<proteinExistence type="inferred from homology"/>
<dbReference type="SUPFAM" id="SSF46785">
    <property type="entry name" value="Winged helix' DNA-binding domain"/>
    <property type="match status" value="1"/>
</dbReference>
<evidence type="ECO:0000313" key="7">
    <source>
        <dbReference type="EMBL" id="RAI43631.1"/>
    </source>
</evidence>
<dbReference type="InterPro" id="IPR058163">
    <property type="entry name" value="LysR-type_TF_proteobact-type"/>
</dbReference>
<feature type="domain" description="HTH lysR-type" evidence="6">
    <location>
        <begin position="3"/>
        <end position="60"/>
    </location>
</feature>
<gene>
    <name evidence="7" type="ORF">CH341_13400</name>
</gene>
<dbReference type="RefSeq" id="WP_111419539.1">
    <property type="nucleotide sequence ID" value="NZ_NPEX01000079.1"/>
</dbReference>
<evidence type="ECO:0000256" key="4">
    <source>
        <dbReference type="ARBA" id="ARBA00023163"/>
    </source>
</evidence>
<dbReference type="FunFam" id="3.40.190.290:FF:000001">
    <property type="entry name" value="Transcriptional regulator, LysR family"/>
    <property type="match status" value="1"/>
</dbReference>
<dbReference type="SUPFAM" id="SSF53850">
    <property type="entry name" value="Periplasmic binding protein-like II"/>
    <property type="match status" value="1"/>
</dbReference>